<dbReference type="PANTHER" id="PTHR19229:SF250">
    <property type="entry name" value="ABC TRANSPORTER DOMAIN-CONTAINING PROTEIN-RELATED"/>
    <property type="match status" value="1"/>
</dbReference>
<dbReference type="Pfam" id="PF23321">
    <property type="entry name" value="R1_ABCA1"/>
    <property type="match status" value="1"/>
</dbReference>
<feature type="domain" description="ABC transporter" evidence="10">
    <location>
        <begin position="527"/>
        <end position="757"/>
    </location>
</feature>
<feature type="transmembrane region" description="Helical" evidence="9">
    <location>
        <begin position="899"/>
        <end position="919"/>
    </location>
</feature>
<evidence type="ECO:0000256" key="9">
    <source>
        <dbReference type="SAM" id="Phobius"/>
    </source>
</evidence>
<gene>
    <name evidence="11" type="ORF">CHIRRI_LOCUS5939</name>
</gene>
<dbReference type="EMBL" id="OU895878">
    <property type="protein sequence ID" value="CAG9803037.1"/>
    <property type="molecule type" value="Genomic_DNA"/>
</dbReference>
<evidence type="ECO:0000313" key="11">
    <source>
        <dbReference type="EMBL" id="CAG9803037.1"/>
    </source>
</evidence>
<dbReference type="OrthoDB" id="6512918at2759"/>
<feature type="transmembrane region" description="Helical" evidence="9">
    <location>
        <begin position="254"/>
        <end position="276"/>
    </location>
</feature>
<evidence type="ECO:0000256" key="7">
    <source>
        <dbReference type="ARBA" id="ARBA00022989"/>
    </source>
</evidence>
<keyword evidence="4" id="KW-0677">Repeat</keyword>
<name>A0A9N9WR81_9DIPT</name>
<feature type="transmembrane region" description="Helical" evidence="9">
    <location>
        <begin position="305"/>
        <end position="327"/>
    </location>
</feature>
<keyword evidence="3 9" id="KW-0812">Transmembrane</keyword>
<keyword evidence="8 9" id="KW-0472">Membrane</keyword>
<feature type="transmembrane region" description="Helical" evidence="9">
    <location>
        <begin position="347"/>
        <end position="371"/>
    </location>
</feature>
<dbReference type="InterPro" id="IPR003593">
    <property type="entry name" value="AAA+_ATPase"/>
</dbReference>
<dbReference type="InterPro" id="IPR027417">
    <property type="entry name" value="P-loop_NTPase"/>
</dbReference>
<evidence type="ECO:0000256" key="1">
    <source>
        <dbReference type="ARBA" id="ARBA00004141"/>
    </source>
</evidence>
<dbReference type="Pfam" id="PF00005">
    <property type="entry name" value="ABC_tran"/>
    <property type="match status" value="2"/>
</dbReference>
<dbReference type="InterPro" id="IPR026082">
    <property type="entry name" value="ABCA"/>
</dbReference>
<evidence type="ECO:0000256" key="6">
    <source>
        <dbReference type="ARBA" id="ARBA00022840"/>
    </source>
</evidence>
<dbReference type="PANTHER" id="PTHR19229">
    <property type="entry name" value="ATP-BINDING CASSETTE TRANSPORTER SUBFAMILY A ABCA"/>
    <property type="match status" value="1"/>
</dbReference>
<dbReference type="GO" id="GO:0140359">
    <property type="term" value="F:ABC-type transporter activity"/>
    <property type="evidence" value="ECO:0007669"/>
    <property type="project" value="InterPro"/>
</dbReference>
<feature type="domain" description="ABC transporter" evidence="10">
    <location>
        <begin position="1379"/>
        <end position="1609"/>
    </location>
</feature>
<evidence type="ECO:0000259" key="10">
    <source>
        <dbReference type="PROSITE" id="PS50893"/>
    </source>
</evidence>
<dbReference type="SUPFAM" id="SSF52540">
    <property type="entry name" value="P-loop containing nucleoside triphosphate hydrolases"/>
    <property type="match status" value="2"/>
</dbReference>
<sequence>MSKTTAWDKFMLLSWKNWLIQFRHPIQTVFEVLIPVCVCAFLILIRSLVDVSEELKPLTWHPLQLDHQFRFPGILLTSVNRVIAYSPNSPVLDVMMENVVQEINSGVNITQPKFIWQGFPDALALEGNAITAMPFVSIEFDQNLSGATILPDNVHYAMRFPAELRTESELLDSMSGFTNNWATNIRFGLDFLPGPRNQNADDGGEPPGYIRQGFSTIQNLIDREIIKQASNDPDLNLPIMYIQRFPFPEYVNDMLGLVLEFSIPLIFMIAFLYPAINNIKYVAIERELQLKESMKIMGLPGYMHWIAWFTKCMAFQIVIISIVTGLVKIPFASSGGLSVFTHTNWSVLWVFFFLYALAGVTYSFMFSTFFAKANTCSIAGAIVWLIMLQPYSIINFNYDRVNLATKLGASLLVNTGMGFGFKVLGRYESALVGVHWDNLFEPVTPDDDLTLGYVMLVLLTASVLQMLIALYIEKVKPGEFGVPEKWYFPLSPKFWCNGSSKEVFVSDDAVKGNPNYESEPTDKNAGIKIRGLRKVYGKKVAVNDLNLNIFEDQITVLLGHNGAGKSTTMSMLTGLFPPTSGTAFINGHDIRNDLNTIRNSLGLCPQHNVLFNELSVREHIVFFTKLKGIKGSKEIEVEIEKYVNLLGLGGKMNAQSKTLSGGMKRKLSIGIALCGDSKIVMCDEPSSGMDPSARRALWDILIQEKKGRTILLTTHFMDEADVLGDRIAIMADGDLKTVGSSFFLKKRFGVGYRLTCVKTSTCNPQLVTHFLSKYIPEIEIETNIGTELSYVVSDNYVSKFKIIFKDLEDNLEKLKIASFGLSLTTLEEVFLKVGIDSTAMDVEDRYEGISNEGSADSNTNGSEETLKLANSNLTYGFELFINHILAMTMKKFFYTIRNYVMLFIQFFIPILFLVITMLMEDLFQGAQDLPALPISFLEYIRTFTVYESQHAGDGMISNIITGYKSFFQNLPENHQLIEVEPGMSFSDKILTEYRQSLSNVNLNYMVGTTFNESVITVWFNNQAYHTVPLTINLINNAILKSVSSIPKSISVTNKPLPFTLGTRLVQLQAGNNLGFNIALNTGFSMALVASVFIMFYIKERISKAKLIQIVSGANKFLFWIVSFVLDYFIFFLITMLYILIMAAYQKDGLSTFDELLRNTIIILVFGLAVLPFTYVLSFAFKLPTTGLVTTAITYIVSGTLFYTVYFVLISDLLDLRWVGDPLGWTFLIFPHYSLTKGMSNLNIMQTTISTCDAQCATIQGCSYELMCNTDLPCDMSPLPNPLPFLCQLQKDCCSRNFYNLGDDGIGIMLIALVIVSITSFIVLFIIEFRVIQTLIVMIRKPKIPRNIPESEDGFVDSDVAVEKEKVKRYTEYISAKDNLVLKDFTKFYGNFMAVNQLCIGVGRGECFGLLGVNGAGKTSAFKMLVGDENISAGDAWIDGISIRRYLNKVHKRIGYCPQFDALIDDLTGRETLKIFALLRGIPRKYINDVAVQLADDLNFIKHLDKKTKEYSGGNKRKLSTALTLIGDPSVIYLDEPTSGMDVGARRQLWNMVIKSRNSGKSIVLTSHSMEECEVLCNRLAIMVNGEFKCLGSVQHLKNKFSKGFFLSIKAGFDSNADVLSRKLLLVKDFVSRTFSGAALKEEYIDILAYHIPSAQLKWSHIFGIMEDAKAKLGIADYSLGQTSLEQVFLYFTKSQRITGREK</sequence>
<dbReference type="PROSITE" id="PS50893">
    <property type="entry name" value="ABC_TRANSPORTER_2"/>
    <property type="match status" value="2"/>
</dbReference>
<keyword evidence="6" id="KW-0067">ATP-binding</keyword>
<dbReference type="PROSITE" id="PS00211">
    <property type="entry name" value="ABC_TRANSPORTER_1"/>
    <property type="match status" value="1"/>
</dbReference>
<comment type="subcellular location">
    <subcellularLocation>
        <location evidence="1">Membrane</location>
        <topology evidence="1">Multi-pass membrane protein</topology>
    </subcellularLocation>
</comment>
<reference evidence="11" key="2">
    <citation type="submission" date="2022-10" db="EMBL/GenBank/DDBJ databases">
        <authorList>
            <consortium name="ENA_rothamsted_submissions"/>
            <consortium name="culmorum"/>
            <person name="King R."/>
        </authorList>
    </citation>
    <scope>NUCLEOTIDE SEQUENCE</scope>
</reference>
<feature type="transmembrane region" description="Helical" evidence="9">
    <location>
        <begin position="1305"/>
        <end position="1330"/>
    </location>
</feature>
<protein>
    <recommendedName>
        <fullName evidence="10">ABC transporter domain-containing protein</fullName>
    </recommendedName>
</protein>
<feature type="transmembrane region" description="Helical" evidence="9">
    <location>
        <begin position="378"/>
        <end position="398"/>
    </location>
</feature>
<keyword evidence="7 9" id="KW-1133">Transmembrane helix</keyword>
<dbReference type="InterPro" id="IPR013525">
    <property type="entry name" value="ABC2_TM"/>
</dbReference>
<evidence type="ECO:0000313" key="12">
    <source>
        <dbReference type="Proteomes" id="UP001153620"/>
    </source>
</evidence>
<dbReference type="InterPro" id="IPR056264">
    <property type="entry name" value="R2_ABCA1-4-like"/>
</dbReference>
<feature type="transmembrane region" description="Helical" evidence="9">
    <location>
        <begin position="1077"/>
        <end position="1097"/>
    </location>
</feature>
<dbReference type="FunFam" id="3.40.50.300:FF:000298">
    <property type="entry name" value="ATP-binding cassette sub-family A member 12"/>
    <property type="match status" value="1"/>
</dbReference>
<feature type="transmembrane region" description="Helical" evidence="9">
    <location>
        <begin position="1117"/>
        <end position="1140"/>
    </location>
</feature>
<evidence type="ECO:0000256" key="5">
    <source>
        <dbReference type="ARBA" id="ARBA00022741"/>
    </source>
</evidence>
<dbReference type="CDD" id="cd03263">
    <property type="entry name" value="ABC_subfamily_A"/>
    <property type="match status" value="2"/>
</dbReference>
<dbReference type="GO" id="GO:0005319">
    <property type="term" value="F:lipid transporter activity"/>
    <property type="evidence" value="ECO:0007669"/>
    <property type="project" value="TreeGrafter"/>
</dbReference>
<organism evidence="11 12">
    <name type="scientific">Chironomus riparius</name>
    <dbReference type="NCBI Taxonomy" id="315576"/>
    <lineage>
        <taxon>Eukaryota</taxon>
        <taxon>Metazoa</taxon>
        <taxon>Ecdysozoa</taxon>
        <taxon>Arthropoda</taxon>
        <taxon>Hexapoda</taxon>
        <taxon>Insecta</taxon>
        <taxon>Pterygota</taxon>
        <taxon>Neoptera</taxon>
        <taxon>Endopterygota</taxon>
        <taxon>Diptera</taxon>
        <taxon>Nematocera</taxon>
        <taxon>Chironomoidea</taxon>
        <taxon>Chironomidae</taxon>
        <taxon>Chironominae</taxon>
        <taxon>Chironomus</taxon>
    </lineage>
</organism>
<keyword evidence="2" id="KW-0813">Transport</keyword>
<feature type="transmembrane region" description="Helical" evidence="9">
    <location>
        <begin position="1187"/>
        <end position="1208"/>
    </location>
</feature>
<dbReference type="InterPro" id="IPR017871">
    <property type="entry name" value="ABC_transporter-like_CS"/>
</dbReference>
<dbReference type="Pfam" id="PF12698">
    <property type="entry name" value="ABC2_membrane_3"/>
    <property type="match status" value="2"/>
</dbReference>
<reference evidence="11" key="1">
    <citation type="submission" date="2022-01" db="EMBL/GenBank/DDBJ databases">
        <authorList>
            <person name="King R."/>
        </authorList>
    </citation>
    <scope>NUCLEOTIDE SEQUENCE</scope>
</reference>
<dbReference type="Proteomes" id="UP001153620">
    <property type="component" value="Chromosome 2"/>
</dbReference>
<dbReference type="InterPro" id="IPR003439">
    <property type="entry name" value="ABC_transporter-like_ATP-bd"/>
</dbReference>
<proteinExistence type="predicted"/>
<accession>A0A9N9WR81</accession>
<evidence type="ECO:0000256" key="3">
    <source>
        <dbReference type="ARBA" id="ARBA00022692"/>
    </source>
</evidence>
<keyword evidence="5" id="KW-0547">Nucleotide-binding</keyword>
<feature type="transmembrane region" description="Helical" evidence="9">
    <location>
        <begin position="1160"/>
        <end position="1180"/>
    </location>
</feature>
<feature type="transmembrane region" description="Helical" evidence="9">
    <location>
        <begin position="451"/>
        <end position="472"/>
    </location>
</feature>
<evidence type="ECO:0000256" key="2">
    <source>
        <dbReference type="ARBA" id="ARBA00022448"/>
    </source>
</evidence>
<dbReference type="SMART" id="SM00382">
    <property type="entry name" value="AAA"/>
    <property type="match status" value="2"/>
</dbReference>
<dbReference type="Gene3D" id="3.40.50.300">
    <property type="entry name" value="P-loop containing nucleotide triphosphate hydrolases"/>
    <property type="match status" value="2"/>
</dbReference>
<keyword evidence="12" id="KW-1185">Reference proteome</keyword>
<evidence type="ECO:0000256" key="4">
    <source>
        <dbReference type="ARBA" id="ARBA00022737"/>
    </source>
</evidence>
<evidence type="ECO:0000256" key="8">
    <source>
        <dbReference type="ARBA" id="ARBA00023136"/>
    </source>
</evidence>
<dbReference type="GO" id="GO:0016887">
    <property type="term" value="F:ATP hydrolysis activity"/>
    <property type="evidence" value="ECO:0007669"/>
    <property type="project" value="InterPro"/>
</dbReference>
<dbReference type="FunFam" id="3.40.50.300:FF:000327">
    <property type="entry name" value="ATP-binding cassette sub-family A member 3"/>
    <property type="match status" value="1"/>
</dbReference>
<dbReference type="GO" id="GO:0005524">
    <property type="term" value="F:ATP binding"/>
    <property type="evidence" value="ECO:0007669"/>
    <property type="project" value="UniProtKB-KW"/>
</dbReference>
<dbReference type="GO" id="GO:0016020">
    <property type="term" value="C:membrane"/>
    <property type="evidence" value="ECO:0007669"/>
    <property type="project" value="UniProtKB-SubCell"/>
</dbReference>